<gene>
    <name evidence="14" type="ORF">CYJ57_03535</name>
</gene>
<dbReference type="NCBIfam" id="TIGR00797">
    <property type="entry name" value="matE"/>
    <property type="match status" value="1"/>
</dbReference>
<keyword evidence="6" id="KW-0050">Antiport</keyword>
<feature type="transmembrane region" description="Helical" evidence="13">
    <location>
        <begin position="358"/>
        <end position="379"/>
    </location>
</feature>
<feature type="transmembrane region" description="Helical" evidence="13">
    <location>
        <begin position="161"/>
        <end position="183"/>
    </location>
</feature>
<evidence type="ECO:0000256" key="10">
    <source>
        <dbReference type="ARBA" id="ARBA00023065"/>
    </source>
</evidence>
<evidence type="ECO:0000256" key="12">
    <source>
        <dbReference type="ARBA" id="ARBA00031636"/>
    </source>
</evidence>
<dbReference type="InterPro" id="IPR050222">
    <property type="entry name" value="MATE_MdtK"/>
</dbReference>
<dbReference type="PANTHER" id="PTHR43298">
    <property type="entry name" value="MULTIDRUG RESISTANCE PROTEIN NORM-RELATED"/>
    <property type="match status" value="1"/>
</dbReference>
<comment type="subcellular location">
    <subcellularLocation>
        <location evidence="2">Cell membrane</location>
        <topology evidence="2">Multi-pass membrane protein</topology>
    </subcellularLocation>
</comment>
<keyword evidence="8 13" id="KW-0812">Transmembrane</keyword>
<dbReference type="CDD" id="cd13134">
    <property type="entry name" value="MATE_like_8"/>
    <property type="match status" value="1"/>
</dbReference>
<feature type="transmembrane region" description="Helical" evidence="13">
    <location>
        <begin position="317"/>
        <end position="338"/>
    </location>
</feature>
<evidence type="ECO:0000256" key="7">
    <source>
        <dbReference type="ARBA" id="ARBA00022475"/>
    </source>
</evidence>
<dbReference type="GO" id="GO:0006811">
    <property type="term" value="P:monoatomic ion transport"/>
    <property type="evidence" value="ECO:0007669"/>
    <property type="project" value="UniProtKB-KW"/>
</dbReference>
<evidence type="ECO:0000313" key="15">
    <source>
        <dbReference type="Proteomes" id="UP000234384"/>
    </source>
</evidence>
<dbReference type="GO" id="GO:0005886">
    <property type="term" value="C:plasma membrane"/>
    <property type="evidence" value="ECO:0007669"/>
    <property type="project" value="UniProtKB-SubCell"/>
</dbReference>
<dbReference type="Proteomes" id="UP000234384">
    <property type="component" value="Unassembled WGS sequence"/>
</dbReference>
<evidence type="ECO:0000256" key="11">
    <source>
        <dbReference type="ARBA" id="ARBA00023136"/>
    </source>
</evidence>
<dbReference type="EMBL" id="PKHE01000006">
    <property type="protein sequence ID" value="PKY89606.1"/>
    <property type="molecule type" value="Genomic_DNA"/>
</dbReference>
<keyword evidence="10" id="KW-0406">Ion transport</keyword>
<comment type="function">
    <text evidence="1">Multidrug efflux pump.</text>
</comment>
<keyword evidence="11 13" id="KW-0472">Membrane</keyword>
<evidence type="ECO:0000256" key="13">
    <source>
        <dbReference type="SAM" id="Phobius"/>
    </source>
</evidence>
<feature type="transmembrane region" description="Helical" evidence="13">
    <location>
        <begin position="189"/>
        <end position="211"/>
    </location>
</feature>
<keyword evidence="5" id="KW-0813">Transport</keyword>
<evidence type="ECO:0000256" key="6">
    <source>
        <dbReference type="ARBA" id="ARBA00022449"/>
    </source>
</evidence>
<accession>A0A2I1K1Q9</accession>
<comment type="caution">
    <text evidence="14">The sequence shown here is derived from an EMBL/GenBank/DDBJ whole genome shotgun (WGS) entry which is preliminary data.</text>
</comment>
<evidence type="ECO:0000256" key="5">
    <source>
        <dbReference type="ARBA" id="ARBA00022448"/>
    </source>
</evidence>
<evidence type="ECO:0000256" key="1">
    <source>
        <dbReference type="ARBA" id="ARBA00003408"/>
    </source>
</evidence>
<keyword evidence="9 13" id="KW-1133">Transmembrane helix</keyword>
<evidence type="ECO:0000256" key="2">
    <source>
        <dbReference type="ARBA" id="ARBA00004651"/>
    </source>
</evidence>
<dbReference type="GO" id="GO:0042910">
    <property type="term" value="F:xenobiotic transmembrane transporter activity"/>
    <property type="evidence" value="ECO:0007669"/>
    <property type="project" value="InterPro"/>
</dbReference>
<comment type="similarity">
    <text evidence="3">Belongs to the multi antimicrobial extrusion (MATE) (TC 2.A.66.1) family.</text>
</comment>
<feature type="transmembrane region" description="Helical" evidence="13">
    <location>
        <begin position="391"/>
        <end position="411"/>
    </location>
</feature>
<dbReference type="RefSeq" id="WP_101954098.1">
    <property type="nucleotide sequence ID" value="NZ_PKHE01000006.1"/>
</dbReference>
<sequence length="449" mass="49454">MENKKLFYKTMLAIAIPVALQNLITSSINTIDTLMISSLGDVAVAGVGIANQFFFFYFMICFGLVTGAAILIAQYWGRRNWEEVRTITQLTVVIATIIGILFTIIALIFPKQIIGLIIQDPNVIEEGAIYLRVVSLSYIPSAISFVYSMTFRTTGNPKTPLFATIVSVFFNVFFNYVFIFGVWGFPRLGIAGAAIGTIIARFAELSTLYFISRSYNGPLNYSLKELIHPQWHKIKRYSPTILPVMINETFWSLGQIMYSVAYALIGTEATAAVQIVIAVQNLALVIVRGLSSSCSVMVGEKVGQDKFEEAQLYAKRFLLISIITGVLMGALIIISAPYTLMLFKSISQNVYILAHKSLNMIGIMIVFIALSNIIIVGILRGGGDTGFSMKAELFSLWVVGVPLSFFGAAILKLPIHLVVGLACAENICKVLLGIIRIQSGKWVRNLTMD</sequence>
<name>A0A2I1K1Q9_9LACT</name>
<proteinExistence type="inferred from homology"/>
<dbReference type="Pfam" id="PF01554">
    <property type="entry name" value="MatE"/>
    <property type="match status" value="2"/>
</dbReference>
<evidence type="ECO:0000256" key="9">
    <source>
        <dbReference type="ARBA" id="ARBA00022989"/>
    </source>
</evidence>
<dbReference type="InterPro" id="IPR002528">
    <property type="entry name" value="MATE_fam"/>
</dbReference>
<organism evidence="14 15">
    <name type="scientific">Falseniella ignava</name>
    <dbReference type="NCBI Taxonomy" id="137730"/>
    <lineage>
        <taxon>Bacteria</taxon>
        <taxon>Bacillati</taxon>
        <taxon>Bacillota</taxon>
        <taxon>Bacilli</taxon>
        <taxon>Lactobacillales</taxon>
        <taxon>Aerococcaceae</taxon>
        <taxon>Falseniella</taxon>
    </lineage>
</organism>
<evidence type="ECO:0000313" key="14">
    <source>
        <dbReference type="EMBL" id="PKY89606.1"/>
    </source>
</evidence>
<dbReference type="AlphaFoldDB" id="A0A2I1K1Q9"/>
<evidence type="ECO:0000256" key="4">
    <source>
        <dbReference type="ARBA" id="ARBA00020268"/>
    </source>
</evidence>
<keyword evidence="7" id="KW-1003">Cell membrane</keyword>
<reference evidence="14 15" key="1">
    <citation type="submission" date="2017-12" db="EMBL/GenBank/DDBJ databases">
        <title>Phylogenetic diversity of female urinary microbiome.</title>
        <authorList>
            <person name="Thomas-White K."/>
            <person name="Wolfe A.J."/>
        </authorList>
    </citation>
    <scope>NUCLEOTIDE SEQUENCE [LARGE SCALE GENOMIC DNA]</scope>
    <source>
        <strain evidence="14 15">UMB0898</strain>
    </source>
</reference>
<protein>
    <recommendedName>
        <fullName evidence="4">Probable multidrug resistance protein NorM</fullName>
    </recommendedName>
    <alternativeName>
        <fullName evidence="12">Multidrug-efflux transporter</fullName>
    </alternativeName>
</protein>
<dbReference type="InterPro" id="IPR048279">
    <property type="entry name" value="MdtK-like"/>
</dbReference>
<evidence type="ECO:0000256" key="3">
    <source>
        <dbReference type="ARBA" id="ARBA00010199"/>
    </source>
</evidence>
<feature type="transmembrane region" description="Helical" evidence="13">
    <location>
        <begin position="88"/>
        <end position="109"/>
    </location>
</feature>
<evidence type="ECO:0000256" key="8">
    <source>
        <dbReference type="ARBA" id="ARBA00022692"/>
    </source>
</evidence>
<dbReference type="GO" id="GO:0015297">
    <property type="term" value="F:antiporter activity"/>
    <property type="evidence" value="ECO:0007669"/>
    <property type="project" value="UniProtKB-KW"/>
</dbReference>
<feature type="transmembrane region" description="Helical" evidence="13">
    <location>
        <begin position="129"/>
        <end position="149"/>
    </location>
</feature>
<dbReference type="PANTHER" id="PTHR43298:SF2">
    <property type="entry name" value="FMN_FAD EXPORTER YEEO-RELATED"/>
    <property type="match status" value="1"/>
</dbReference>
<dbReference type="OrthoDB" id="9780160at2"/>
<feature type="transmembrane region" description="Helical" evidence="13">
    <location>
        <begin position="417"/>
        <end position="435"/>
    </location>
</feature>
<dbReference type="PIRSF" id="PIRSF006603">
    <property type="entry name" value="DinF"/>
    <property type="match status" value="1"/>
</dbReference>
<feature type="transmembrane region" description="Helical" evidence="13">
    <location>
        <begin position="55"/>
        <end position="76"/>
    </location>
</feature>